<dbReference type="Gene3D" id="3.90.226.10">
    <property type="entry name" value="2-enoyl-CoA Hydratase, Chain A, domain 1"/>
    <property type="match status" value="1"/>
</dbReference>
<dbReference type="EMBL" id="MKIM01000028">
    <property type="protein sequence ID" value="OLP43669.1"/>
    <property type="molecule type" value="Genomic_DNA"/>
</dbReference>
<keyword evidence="2" id="KW-0456">Lyase</keyword>
<dbReference type="InterPro" id="IPR029045">
    <property type="entry name" value="ClpP/crotonase-like_dom_sf"/>
</dbReference>
<dbReference type="Gene3D" id="1.10.12.10">
    <property type="entry name" value="Lyase 2-enoyl-coa Hydratase, Chain A, domain 2"/>
    <property type="match status" value="1"/>
</dbReference>
<dbReference type="GO" id="GO:0006635">
    <property type="term" value="P:fatty acid beta-oxidation"/>
    <property type="evidence" value="ECO:0007669"/>
    <property type="project" value="TreeGrafter"/>
</dbReference>
<evidence type="ECO:0000256" key="2">
    <source>
        <dbReference type="ARBA" id="ARBA00023239"/>
    </source>
</evidence>
<comment type="similarity">
    <text evidence="1">Belongs to the enoyl-CoA hydratase/isomerase family.</text>
</comment>
<dbReference type="CDD" id="cd06558">
    <property type="entry name" value="crotonase-like"/>
    <property type="match status" value="1"/>
</dbReference>
<dbReference type="Pfam" id="PF00378">
    <property type="entry name" value="ECH_1"/>
    <property type="match status" value="1"/>
</dbReference>
<dbReference type="Proteomes" id="UP000186894">
    <property type="component" value="Unassembled WGS sequence"/>
</dbReference>
<dbReference type="OrthoDB" id="9810797at2"/>
<dbReference type="GO" id="GO:0016829">
    <property type="term" value="F:lyase activity"/>
    <property type="evidence" value="ECO:0007669"/>
    <property type="project" value="UniProtKB-KW"/>
</dbReference>
<protein>
    <submittedName>
        <fullName evidence="3">Enoyl-CoA hydratase</fullName>
    </submittedName>
</protein>
<sequence>MKQARIFGGGGIRAAGQNGIGALIFDNPTRKNAITKAMWRAVPDALDWLLEDGQIHCIVMTGGGQKDFSAGADISEFATERATAVQARMYEAENSAAFTALREVRIPVIASIRGACYGGAFGFAAAADLRIADDTAVFSIPAARLGLAYPADAVADLQRGLGSQMARHMLFTGAALPAKELLACGFLSQVVVPSALEGAAFSLAQTIAANAPLSVSAAKLALRASESEDENLLTEAAVLGAATFESADYLEGRTAFLEKRPPVFKGE</sequence>
<gene>
    <name evidence="3" type="ORF">BJF95_22775</name>
</gene>
<dbReference type="PANTHER" id="PTHR11941">
    <property type="entry name" value="ENOYL-COA HYDRATASE-RELATED"/>
    <property type="match status" value="1"/>
</dbReference>
<evidence type="ECO:0000256" key="1">
    <source>
        <dbReference type="ARBA" id="ARBA00005254"/>
    </source>
</evidence>
<evidence type="ECO:0000313" key="4">
    <source>
        <dbReference type="Proteomes" id="UP000186894"/>
    </source>
</evidence>
<dbReference type="InterPro" id="IPR014748">
    <property type="entry name" value="Enoyl-CoA_hydra_C"/>
</dbReference>
<name>A0A1Q8ZP74_9HYPH</name>
<dbReference type="SUPFAM" id="SSF52096">
    <property type="entry name" value="ClpP/crotonase"/>
    <property type="match status" value="1"/>
</dbReference>
<proteinExistence type="inferred from homology"/>
<organism evidence="3 4">
    <name type="scientific">Rhizobium oryziradicis</name>
    <dbReference type="NCBI Taxonomy" id="1867956"/>
    <lineage>
        <taxon>Bacteria</taxon>
        <taxon>Pseudomonadati</taxon>
        <taxon>Pseudomonadota</taxon>
        <taxon>Alphaproteobacteria</taxon>
        <taxon>Hyphomicrobiales</taxon>
        <taxon>Rhizobiaceae</taxon>
        <taxon>Rhizobium/Agrobacterium group</taxon>
        <taxon>Rhizobium</taxon>
    </lineage>
</organism>
<dbReference type="STRING" id="1867956.BJF95_22775"/>
<dbReference type="InterPro" id="IPR001753">
    <property type="entry name" value="Enoyl-CoA_hydra/iso"/>
</dbReference>
<dbReference type="AlphaFoldDB" id="A0A1Q8ZP74"/>
<comment type="caution">
    <text evidence="3">The sequence shown here is derived from an EMBL/GenBank/DDBJ whole genome shotgun (WGS) entry which is preliminary data.</text>
</comment>
<dbReference type="RefSeq" id="WP_075640988.1">
    <property type="nucleotide sequence ID" value="NZ_MKIM01000028.1"/>
</dbReference>
<evidence type="ECO:0000313" key="3">
    <source>
        <dbReference type="EMBL" id="OLP43669.1"/>
    </source>
</evidence>
<reference evidence="3 4" key="1">
    <citation type="submission" date="2016-09" db="EMBL/GenBank/DDBJ databases">
        <title>Rhizobium oryziradicis sp. nov., isolated from the root of rice.</title>
        <authorList>
            <person name="Zhao J."/>
            <person name="Zhang X."/>
        </authorList>
    </citation>
    <scope>NUCLEOTIDE SEQUENCE [LARGE SCALE GENOMIC DNA]</scope>
    <source>
        <strain evidence="3 4">N19</strain>
    </source>
</reference>
<keyword evidence="4" id="KW-1185">Reference proteome</keyword>
<dbReference type="PANTHER" id="PTHR11941:SF54">
    <property type="entry name" value="ENOYL-COA HYDRATASE, MITOCHONDRIAL"/>
    <property type="match status" value="1"/>
</dbReference>
<accession>A0A1Q8ZP74</accession>